<sequence>MTIKTSQSMTRKNLTNKTAMVSGLALLTWLATLPTLAFAHPGHGLIVAEGSFSNSMLSGMLHPLTGFDHLMLALGMGLLFTQMHSFKKGFTSLAIGLVAGFALSLSVSLNRTFIEFGILLSIVLLTLALMSRYFNHAPNQSDEASVNTWHNLAIVGFGALAMFHGAAHAIEVPANSNTAGFFIGMIVAMLSLYTVGKGVATYLNTHLQDSLIIQRVIAVVGLCGVLLS</sequence>
<feature type="transmembrane region" description="Helical" evidence="1">
    <location>
        <begin position="146"/>
        <end position="167"/>
    </location>
</feature>
<evidence type="ECO:0000256" key="1">
    <source>
        <dbReference type="SAM" id="Phobius"/>
    </source>
</evidence>
<dbReference type="Proteomes" id="UP000610203">
    <property type="component" value="Unassembled WGS sequence"/>
</dbReference>
<organism evidence="2 3">
    <name type="scientific">Psychrobacter glaciei</name>
    <dbReference type="NCBI Taxonomy" id="619771"/>
    <lineage>
        <taxon>Bacteria</taxon>
        <taxon>Pseudomonadati</taxon>
        <taxon>Pseudomonadota</taxon>
        <taxon>Gammaproteobacteria</taxon>
        <taxon>Moraxellales</taxon>
        <taxon>Moraxellaceae</taxon>
        <taxon>Psychrobacter</taxon>
    </lineage>
</organism>
<gene>
    <name evidence="2" type="primary">ureJ</name>
    <name evidence="2" type="ORF">GCM10016272_09200</name>
</gene>
<keyword evidence="1" id="KW-0472">Membrane</keyword>
<keyword evidence="1" id="KW-1133">Transmembrane helix</keyword>
<keyword evidence="3" id="KW-1185">Reference proteome</keyword>
<dbReference type="EMBL" id="BMZR01000001">
    <property type="protein sequence ID" value="GHD29160.1"/>
    <property type="molecule type" value="Genomic_DNA"/>
</dbReference>
<feature type="transmembrane region" description="Helical" evidence="1">
    <location>
        <begin position="63"/>
        <end position="81"/>
    </location>
</feature>
<feature type="transmembrane region" description="Helical" evidence="1">
    <location>
        <begin position="90"/>
        <end position="107"/>
    </location>
</feature>
<feature type="transmembrane region" description="Helical" evidence="1">
    <location>
        <begin position="113"/>
        <end position="134"/>
    </location>
</feature>
<dbReference type="InterPro" id="IPR007038">
    <property type="entry name" value="HupE_UreJ"/>
</dbReference>
<protein>
    <submittedName>
        <fullName evidence="2">Urease accessory protein</fullName>
    </submittedName>
</protein>
<comment type="caution">
    <text evidence="2">The sequence shown here is derived from an EMBL/GenBank/DDBJ whole genome shotgun (WGS) entry which is preliminary data.</text>
</comment>
<name>A0ABQ3GNT4_9GAMM</name>
<feature type="transmembrane region" description="Helical" evidence="1">
    <location>
        <begin position="179"/>
        <end position="199"/>
    </location>
</feature>
<proteinExistence type="predicted"/>
<keyword evidence="1" id="KW-0812">Transmembrane</keyword>
<reference evidence="3" key="1">
    <citation type="journal article" date="2019" name="Int. J. Syst. Evol. Microbiol.">
        <title>The Global Catalogue of Microorganisms (GCM) 10K type strain sequencing project: providing services to taxonomists for standard genome sequencing and annotation.</title>
        <authorList>
            <consortium name="The Broad Institute Genomics Platform"/>
            <consortium name="The Broad Institute Genome Sequencing Center for Infectious Disease"/>
            <person name="Wu L."/>
            <person name="Ma J."/>
        </authorList>
    </citation>
    <scope>NUCLEOTIDE SEQUENCE [LARGE SCALE GENOMIC DNA]</scope>
    <source>
        <strain evidence="3">KCTC 42280</strain>
    </source>
</reference>
<accession>A0ABQ3GNT4</accession>
<evidence type="ECO:0000313" key="2">
    <source>
        <dbReference type="EMBL" id="GHD29160.1"/>
    </source>
</evidence>
<evidence type="ECO:0000313" key="3">
    <source>
        <dbReference type="Proteomes" id="UP000610203"/>
    </source>
</evidence>
<dbReference type="RefSeq" id="WP_189582287.1">
    <property type="nucleotide sequence ID" value="NZ_BMZR01000001.1"/>
</dbReference>
<dbReference type="Pfam" id="PF04955">
    <property type="entry name" value="HupE_UreJ"/>
    <property type="match status" value="1"/>
</dbReference>